<feature type="compositionally biased region" description="Basic and acidic residues" evidence="2">
    <location>
        <begin position="441"/>
        <end position="455"/>
    </location>
</feature>
<dbReference type="SUPFAM" id="SSF52151">
    <property type="entry name" value="FabD/lysophospholipase-like"/>
    <property type="match status" value="1"/>
</dbReference>
<dbReference type="EMBL" id="CAADFN010000011">
    <property type="protein sequence ID" value="VFK14808.1"/>
    <property type="molecule type" value="Genomic_DNA"/>
</dbReference>
<dbReference type="InterPro" id="IPR016035">
    <property type="entry name" value="Acyl_Trfase/lysoPLipase"/>
</dbReference>
<evidence type="ECO:0000256" key="1">
    <source>
        <dbReference type="ARBA" id="ARBA00023239"/>
    </source>
</evidence>
<feature type="region of interest" description="Disordered" evidence="2">
    <location>
        <begin position="207"/>
        <end position="277"/>
    </location>
</feature>
<feature type="region of interest" description="Disordered" evidence="2">
    <location>
        <begin position="433"/>
        <end position="486"/>
    </location>
</feature>
<dbReference type="GO" id="GO:0006633">
    <property type="term" value="P:fatty acid biosynthetic process"/>
    <property type="evidence" value="ECO:0007669"/>
    <property type="project" value="UniProtKB-UniPathway"/>
</dbReference>
<dbReference type="GO" id="GO:0016740">
    <property type="term" value="F:transferase activity"/>
    <property type="evidence" value="ECO:0007669"/>
    <property type="project" value="InterPro"/>
</dbReference>
<evidence type="ECO:0000313" key="3">
    <source>
        <dbReference type="EMBL" id="VFK14808.1"/>
    </source>
</evidence>
<dbReference type="UniPathway" id="UPA00094"/>
<proteinExistence type="predicted"/>
<keyword evidence="1" id="KW-0456">Lyase</keyword>
<sequence>MVVHCPEFLPAAELWYRLHHHPTCPVPGVRFYRSDKGCAYHPDSDSVADAITGQAGDTVDLPRTVLRAWEDGVRIFVEHGPGGNLTRAVGGILAGKPHLAVSLDRQGRCSLAQAMDTAALLLAAGQPVDVERIDTAFAEVDAWRSPSSEKPRAEMMEFPAHWPPVPQPRGAFDSNAVEPGEGTVQVPAPFLAPMIWEIPDRIRTQSATEIRQMPPPSLAPATSVPMERDSLKSETTVGEVTPSRRKPAIRPERPPRFPSSRPSSRIPSRSRVDVVPDASSTAMPIDLLSETIRLYRDYLRHQGRIRERFMENQAILLGLRPGACPASSAGDSDTGGAPRSPVVPVPLRIPENAMVPGEGTPGRRVLSDFLVSRSSSQESRGLQNTDFASPMPAHVGSSTSFAGGVSENPFLCAAPECGAPGEGHLRSNTGAVAGSATLRSDTFRTRAKAPDREKSAPPPQTEGPSRASRMERLPVVSPSPEKASPEKVLLEKTPLEKAPNAFSPEVPARVDIRFTRQDLEVLAGGRISSVFGPLFEKQDRYARQVRMPEPPLLLVDRVMEIRGEPGSMGRGSIITETDIHGDSWYLHRGVMPPGIMVESGQVDLLLISWLGVDFSNRGAGLSPVGLRVDLPRRRASPTRRDAAFRYPCGRPCPSGRYTAVFLPLRLPRRWETAPFGPERSGRIFQRRGAGRFRRRVVGCRGRKTGRDFLHGPAATTDHQTAFFRRRGGEFRTGKPLAVFRGGVSHGHGRRPPAHPHHPQGTPAAMEGNYRLRSRRWPLGTYELFVESVEDGPRPRLFGTVLCRCDGLKIFLCRYLGLELVPDWPLNERRHLLTDASLPHYVDREKTIRGDHAALLAGAWGAPSQALGETYRQFDEAHRRMPRMPGHPYHFVTRIESASAPPGISNKGEHLGATYDIPPDAWYFQENGYPVMPFCVLLEAMLQSCGWYSSYIGFPRRSTENFFFRNLDGQHVTLHRELSPDSGTLRTRVEFTDFFQLGSMMVVSFHVESFLGEDPILSFDTSFGFFTAKAMAEQAGIGATEEEQASFSLPSRFQEDSTCAPLRFFGHCPSSRFSIAHDR</sequence>
<evidence type="ECO:0000256" key="2">
    <source>
        <dbReference type="SAM" id="MobiDB-lite"/>
    </source>
</evidence>
<dbReference type="Gene3D" id="3.10.129.10">
    <property type="entry name" value="Hotdog Thioesterase"/>
    <property type="match status" value="2"/>
</dbReference>
<feature type="region of interest" description="Disordered" evidence="2">
    <location>
        <begin position="324"/>
        <end position="344"/>
    </location>
</feature>
<gene>
    <name evidence="3" type="ORF">BECKLFY1418C_GA0070996_101113</name>
</gene>
<dbReference type="InterPro" id="IPR013114">
    <property type="entry name" value="FabA_FabZ"/>
</dbReference>
<feature type="compositionally biased region" description="Low complexity" evidence="2">
    <location>
        <begin position="258"/>
        <end position="269"/>
    </location>
</feature>
<dbReference type="InterPro" id="IPR029069">
    <property type="entry name" value="HotDog_dom_sf"/>
</dbReference>
<organism evidence="3">
    <name type="scientific">Candidatus Kentrum sp. LFY</name>
    <dbReference type="NCBI Taxonomy" id="2126342"/>
    <lineage>
        <taxon>Bacteria</taxon>
        <taxon>Pseudomonadati</taxon>
        <taxon>Pseudomonadota</taxon>
        <taxon>Gammaproteobacteria</taxon>
        <taxon>Candidatus Kentrum</taxon>
    </lineage>
</organism>
<dbReference type="InterPro" id="IPR001227">
    <property type="entry name" value="Ac_transferase_dom_sf"/>
</dbReference>
<protein>
    <submittedName>
        <fullName evidence="3">FabA-like domain-containing protein</fullName>
    </submittedName>
</protein>
<dbReference type="AlphaFoldDB" id="A0A450WCU1"/>
<reference evidence="3" key="1">
    <citation type="submission" date="2019-02" db="EMBL/GenBank/DDBJ databases">
        <authorList>
            <person name="Gruber-Vodicka R. H."/>
            <person name="Seah K. B. B."/>
        </authorList>
    </citation>
    <scope>NUCLEOTIDE SEQUENCE</scope>
    <source>
        <strain evidence="3">BECK_BY7</strain>
    </source>
</reference>
<dbReference type="Gene3D" id="3.40.366.10">
    <property type="entry name" value="Malonyl-Coenzyme A Acyl Carrier Protein, domain 2"/>
    <property type="match status" value="1"/>
</dbReference>
<dbReference type="Pfam" id="PF07977">
    <property type="entry name" value="FabA"/>
    <property type="match status" value="2"/>
</dbReference>
<dbReference type="SUPFAM" id="SSF54637">
    <property type="entry name" value="Thioesterase/thiol ester dehydrase-isomerase"/>
    <property type="match status" value="2"/>
</dbReference>
<name>A0A450WCU1_9GAMM</name>
<dbReference type="GO" id="GO:0016829">
    <property type="term" value="F:lyase activity"/>
    <property type="evidence" value="ECO:0007669"/>
    <property type="project" value="UniProtKB-KW"/>
</dbReference>
<accession>A0A450WCU1</accession>